<feature type="region of interest" description="Disordered" evidence="1">
    <location>
        <begin position="484"/>
        <end position="509"/>
    </location>
</feature>
<organism evidence="3 4">
    <name type="scientific">Rhizophagus clarus</name>
    <dbReference type="NCBI Taxonomy" id="94130"/>
    <lineage>
        <taxon>Eukaryota</taxon>
        <taxon>Fungi</taxon>
        <taxon>Fungi incertae sedis</taxon>
        <taxon>Mucoromycota</taxon>
        <taxon>Glomeromycotina</taxon>
        <taxon>Glomeromycetes</taxon>
        <taxon>Glomerales</taxon>
        <taxon>Glomeraceae</taxon>
        <taxon>Rhizophagus</taxon>
    </lineage>
</organism>
<evidence type="ECO:0000313" key="4">
    <source>
        <dbReference type="Proteomes" id="UP000615446"/>
    </source>
</evidence>
<proteinExistence type="predicted"/>
<gene>
    <name evidence="3" type="ORF">RCL2_001945100</name>
</gene>
<feature type="region of interest" description="Disordered" evidence="1">
    <location>
        <begin position="247"/>
        <end position="272"/>
    </location>
</feature>
<dbReference type="InterPro" id="IPR002913">
    <property type="entry name" value="START_lipid-bd_dom"/>
</dbReference>
<feature type="compositionally biased region" description="Polar residues" evidence="1">
    <location>
        <begin position="424"/>
        <end position="435"/>
    </location>
</feature>
<feature type="compositionally biased region" description="Basic and acidic residues" evidence="1">
    <location>
        <begin position="371"/>
        <end position="381"/>
    </location>
</feature>
<dbReference type="PANTHER" id="PTHR19308:SF14">
    <property type="entry name" value="START DOMAIN-CONTAINING PROTEIN"/>
    <property type="match status" value="1"/>
</dbReference>
<dbReference type="GO" id="GO:0008289">
    <property type="term" value="F:lipid binding"/>
    <property type="evidence" value="ECO:0007669"/>
    <property type="project" value="InterPro"/>
</dbReference>
<dbReference type="CDD" id="cd00177">
    <property type="entry name" value="START"/>
    <property type="match status" value="2"/>
</dbReference>
<dbReference type="Pfam" id="PF01852">
    <property type="entry name" value="START"/>
    <property type="match status" value="2"/>
</dbReference>
<feature type="compositionally biased region" description="Polar residues" evidence="1">
    <location>
        <begin position="383"/>
        <end position="392"/>
    </location>
</feature>
<protein>
    <submittedName>
        <fullName evidence="3">Bet v1-like protein</fullName>
    </submittedName>
</protein>
<dbReference type="Proteomes" id="UP000615446">
    <property type="component" value="Unassembled WGS sequence"/>
</dbReference>
<feature type="domain" description="START" evidence="2">
    <location>
        <begin position="62"/>
        <end position="232"/>
    </location>
</feature>
<dbReference type="EMBL" id="BLAL01000215">
    <property type="protein sequence ID" value="GES92686.1"/>
    <property type="molecule type" value="Genomic_DNA"/>
</dbReference>
<feature type="domain" description="START" evidence="2">
    <location>
        <begin position="566"/>
        <end position="751"/>
    </location>
</feature>
<feature type="region of interest" description="Disordered" evidence="1">
    <location>
        <begin position="300"/>
        <end position="458"/>
    </location>
</feature>
<dbReference type="InterPro" id="IPR023393">
    <property type="entry name" value="START-like_dom_sf"/>
</dbReference>
<feature type="compositionally biased region" description="Low complexity" evidence="1">
    <location>
        <begin position="405"/>
        <end position="416"/>
    </location>
</feature>
<dbReference type="AlphaFoldDB" id="A0A8H3LV46"/>
<feature type="region of interest" description="Disordered" evidence="1">
    <location>
        <begin position="528"/>
        <end position="562"/>
    </location>
</feature>
<accession>A0A8H3LV46</accession>
<reference evidence="3" key="1">
    <citation type="submission" date="2019-10" db="EMBL/GenBank/DDBJ databases">
        <title>Conservation and host-specific expression of non-tandemly repeated heterogenous ribosome RNA gene in arbuscular mycorrhizal fungi.</title>
        <authorList>
            <person name="Maeda T."/>
            <person name="Kobayashi Y."/>
            <person name="Nakagawa T."/>
            <person name="Ezawa T."/>
            <person name="Yamaguchi K."/>
            <person name="Bino T."/>
            <person name="Nishimoto Y."/>
            <person name="Shigenobu S."/>
            <person name="Kawaguchi M."/>
        </authorList>
    </citation>
    <scope>NUCLEOTIDE SEQUENCE</scope>
    <source>
        <strain evidence="3">HR1</strain>
    </source>
</reference>
<feature type="compositionally biased region" description="Pro residues" evidence="1">
    <location>
        <begin position="538"/>
        <end position="555"/>
    </location>
</feature>
<evidence type="ECO:0000256" key="1">
    <source>
        <dbReference type="SAM" id="MobiDB-lite"/>
    </source>
</evidence>
<feature type="compositionally biased region" description="Low complexity" evidence="1">
    <location>
        <begin position="251"/>
        <end position="272"/>
    </location>
</feature>
<name>A0A8H3LV46_9GLOM</name>
<sequence length="1127" mass="127871">MANVHYNPISDLEDEEGFVEESGELIPGEENESFHYDPVITTPAYHIEQADKAMEKLKLVVQKSGWKKALTVKNAIVYTKNGIGDNDKVPVFMCQHVIEKFSPQAIFAVIGMRKLWDPWYEEGNLIENLNDSTSLTYMVMQGVAGTRIRDLSLVEKIQCSQDGTIYFASTSVEKVPHVVDRIRAHIYLNGWIIKPISYNPLRTKVTYVLQARVNGWIPSVVAKKYLTKRPLVVLIIDQYLQRNGPPPMVISSTSSTSPLSSGRESRSESNASFYPTRFNNYVEVDQQRYRLNTLKDKKDLQEKTSLESPNNRKDISFYVDDDNVSSHSSAKDQSSTKELQKLDSPSMQNNNRREDNDDEDSSSHSYVKDQPPMKELRKKPSFEPQSIQNNRRGISFHPDSGTVISHSSSKDQSSIKKLNRKTSFEPQPIQNNNRRGISFHPDNDHSLSSPSYVRDQPSIKKLHRKTSFDSPLMRNNMREISYLPDSDNVSLENEQLPLPKSPKSPKQNQFSSFLDQETILTQTQPTNLVQSVTSPSIPLLPSPPLSSPPSPPSPHPSSIKHKHTDAVNAAVKIFKDNIKDLEGWKFYSENKGVKVYTKDVAGRSTPIIRGDYTITGGYTAEDLLSVIKNLDLRKFWDDRYEDGENIKMFDNDNILSRVACKGTFPISGRDFALCGTVERDPKTGSVYFITTSITDSAIPEVKKYVRAHVHFTGWKIVPSFDENGDTKELDIVYVVDTDIKLESVPQSILKSISTGTPLVVQKIDEMLQKIGFPPYIMNLSSLIISENLDPKTFQYNLSYVAKNGITEIRFSKKMYPHGFDIHVVPKIAKIELLPNNQEIVRITTPPSEDKVHIKVTKYSNGFKMTYNENHRIPLASKKDVLKSKVSTENISITTNYSSIKSTQPILQPVKLPIEKETVRQSWRHSRNFSQPINLVANGNEQGGLASSRQIHQRHSRVFSQPTDLNSALVANMVTIDANVFANNDNNPTQKNQRHSQLLDPNATLIANETIDKVKNENKRTSQRKSKRLSFADTPSIINPEKFFEPKEDNISEIKNDEDNEFKEYEEIIKTFNESPIEHHQLINFEDDMIVISDSVRLSAYQVAIMFVGMFKISDNSENSDNSDNSDY</sequence>
<dbReference type="PROSITE" id="PS50848">
    <property type="entry name" value="START"/>
    <property type="match status" value="2"/>
</dbReference>
<comment type="caution">
    <text evidence="3">The sequence shown here is derived from an EMBL/GenBank/DDBJ whole genome shotgun (WGS) entry which is preliminary data.</text>
</comment>
<evidence type="ECO:0000259" key="2">
    <source>
        <dbReference type="PROSITE" id="PS50848"/>
    </source>
</evidence>
<feature type="compositionally biased region" description="Basic and acidic residues" evidence="1">
    <location>
        <begin position="300"/>
        <end position="315"/>
    </location>
</feature>
<evidence type="ECO:0000313" key="3">
    <source>
        <dbReference type="EMBL" id="GES92686.1"/>
    </source>
</evidence>
<dbReference type="GO" id="GO:0005737">
    <property type="term" value="C:cytoplasm"/>
    <property type="evidence" value="ECO:0007669"/>
    <property type="project" value="UniProtKB-ARBA"/>
</dbReference>
<dbReference type="OrthoDB" id="196858at2759"/>
<dbReference type="InterPro" id="IPR051213">
    <property type="entry name" value="START_lipid_transfer"/>
</dbReference>
<dbReference type="Gene3D" id="3.30.530.20">
    <property type="match status" value="2"/>
</dbReference>
<dbReference type="SUPFAM" id="SSF55961">
    <property type="entry name" value="Bet v1-like"/>
    <property type="match status" value="2"/>
</dbReference>
<dbReference type="PANTHER" id="PTHR19308">
    <property type="entry name" value="PHOSPHATIDYLCHOLINE TRANSFER PROTEIN"/>
    <property type="match status" value="1"/>
</dbReference>